<dbReference type="Proteomes" id="UP000663870">
    <property type="component" value="Unassembled WGS sequence"/>
</dbReference>
<keyword evidence="11" id="KW-1185">Reference proteome</keyword>
<evidence type="ECO:0000259" key="8">
    <source>
        <dbReference type="PROSITE" id="PS50240"/>
    </source>
</evidence>
<dbReference type="PANTHER" id="PTHR24252:SF7">
    <property type="entry name" value="HYALIN"/>
    <property type="match status" value="1"/>
</dbReference>
<dbReference type="Pfam" id="PF00089">
    <property type="entry name" value="Trypsin"/>
    <property type="match status" value="1"/>
</dbReference>
<evidence type="ECO:0000256" key="6">
    <source>
        <dbReference type="SAM" id="Phobius"/>
    </source>
</evidence>
<organism evidence="10 11">
    <name type="scientific">Rotaria sordida</name>
    <dbReference type="NCBI Taxonomy" id="392033"/>
    <lineage>
        <taxon>Eukaryota</taxon>
        <taxon>Metazoa</taxon>
        <taxon>Spiralia</taxon>
        <taxon>Gnathifera</taxon>
        <taxon>Rotifera</taxon>
        <taxon>Eurotatoria</taxon>
        <taxon>Bdelloidea</taxon>
        <taxon>Philodinida</taxon>
        <taxon>Philodinidae</taxon>
        <taxon>Rotaria</taxon>
    </lineage>
</organism>
<dbReference type="FunFam" id="2.40.10.10:FF:000003">
    <property type="entry name" value="Transmembrane serine protease 3"/>
    <property type="match status" value="1"/>
</dbReference>
<comment type="caution">
    <text evidence="10">The sequence shown here is derived from an EMBL/GenBank/DDBJ whole genome shotgun (WGS) entry which is preliminary data.</text>
</comment>
<dbReference type="EMBL" id="CAJNOH010000032">
    <property type="protein sequence ID" value="CAF0786055.1"/>
    <property type="molecule type" value="Genomic_DNA"/>
</dbReference>
<dbReference type="InterPro" id="IPR018114">
    <property type="entry name" value="TRYPSIN_HIS"/>
</dbReference>
<evidence type="ECO:0000256" key="3">
    <source>
        <dbReference type="ARBA" id="ARBA00022825"/>
    </source>
</evidence>
<dbReference type="SUPFAM" id="SSF50494">
    <property type="entry name" value="Trypsin-like serine proteases"/>
    <property type="match status" value="1"/>
</dbReference>
<dbReference type="PROSITE" id="PS00134">
    <property type="entry name" value="TRYPSIN_HIS"/>
    <property type="match status" value="1"/>
</dbReference>
<evidence type="ECO:0000313" key="9">
    <source>
        <dbReference type="EMBL" id="CAF0786055.1"/>
    </source>
</evidence>
<evidence type="ECO:0000313" key="10">
    <source>
        <dbReference type="EMBL" id="CAF0972245.1"/>
    </source>
</evidence>
<proteinExistence type="predicted"/>
<evidence type="ECO:0000313" key="11">
    <source>
        <dbReference type="Proteomes" id="UP000663870"/>
    </source>
</evidence>
<keyword evidence="2 5" id="KW-0378">Hydrolase</keyword>
<evidence type="ECO:0000256" key="1">
    <source>
        <dbReference type="ARBA" id="ARBA00022670"/>
    </source>
</evidence>
<reference evidence="10" key="1">
    <citation type="submission" date="2021-02" db="EMBL/GenBank/DDBJ databases">
        <authorList>
            <person name="Nowell W R."/>
        </authorList>
    </citation>
    <scope>NUCLEOTIDE SEQUENCE</scope>
</reference>
<dbReference type="GO" id="GO:0006508">
    <property type="term" value="P:proteolysis"/>
    <property type="evidence" value="ECO:0007669"/>
    <property type="project" value="UniProtKB-KW"/>
</dbReference>
<name>A0A814EPJ6_9BILA</name>
<dbReference type="PANTHER" id="PTHR24252">
    <property type="entry name" value="ACROSIN-RELATED"/>
    <property type="match status" value="1"/>
</dbReference>
<dbReference type="InterPro" id="IPR033116">
    <property type="entry name" value="TRYPSIN_SER"/>
</dbReference>
<sequence>MSFILHLFFIQVGFTAVTTITYSCLSNSTCGCSVKPAILTKIVGGEQANTDTWGWVVSIRIGNSHVCGGSLISSTLILTAAHCLISLKSLANLNINAGSNYLSIIDQRRTVSKIYIHKYYDENTLVHDIAIIRLSSPINMNDHSIALICLPSTKTIDYPPTDATVIAIGWGVLSSGNNIPSNSLQQVTLKTISKTTMNCRRTIHDDNAQFCSGVRGGGKDTCQGDSGGPLMIFSNGRWILVGITSYGISCALANYPGVYTRVSYYIDWISCFLTNDISCIENTTLKQASLLSMGLSIYYKNILIVFLCFVILKLGLS</sequence>
<dbReference type="AlphaFoldDB" id="A0A814EPJ6"/>
<dbReference type="PROSITE" id="PS00135">
    <property type="entry name" value="TRYPSIN_SER"/>
    <property type="match status" value="1"/>
</dbReference>
<keyword evidence="6" id="KW-0812">Transmembrane</keyword>
<feature type="transmembrane region" description="Helical" evidence="6">
    <location>
        <begin position="297"/>
        <end position="316"/>
    </location>
</feature>
<dbReference type="PROSITE" id="PS50240">
    <property type="entry name" value="TRYPSIN_DOM"/>
    <property type="match status" value="1"/>
</dbReference>
<feature type="signal peptide" evidence="7">
    <location>
        <begin position="1"/>
        <end position="19"/>
    </location>
</feature>
<keyword evidence="7" id="KW-0732">Signal</keyword>
<dbReference type="Proteomes" id="UP000663854">
    <property type="component" value="Unassembled WGS sequence"/>
</dbReference>
<feature type="domain" description="Peptidase S1" evidence="8">
    <location>
        <begin position="42"/>
        <end position="274"/>
    </location>
</feature>
<dbReference type="GO" id="GO:0004252">
    <property type="term" value="F:serine-type endopeptidase activity"/>
    <property type="evidence" value="ECO:0007669"/>
    <property type="project" value="InterPro"/>
</dbReference>
<protein>
    <recommendedName>
        <fullName evidence="8">Peptidase S1 domain-containing protein</fullName>
    </recommendedName>
</protein>
<dbReference type="EMBL" id="CAJNOL010000265">
    <property type="protein sequence ID" value="CAF0972245.1"/>
    <property type="molecule type" value="Genomic_DNA"/>
</dbReference>
<dbReference type="CDD" id="cd00190">
    <property type="entry name" value="Tryp_SPc"/>
    <property type="match status" value="1"/>
</dbReference>
<keyword evidence="3 5" id="KW-0720">Serine protease</keyword>
<dbReference type="InterPro" id="IPR009003">
    <property type="entry name" value="Peptidase_S1_PA"/>
</dbReference>
<evidence type="ECO:0000256" key="2">
    <source>
        <dbReference type="ARBA" id="ARBA00022801"/>
    </source>
</evidence>
<dbReference type="SMART" id="SM00020">
    <property type="entry name" value="Tryp_SPc"/>
    <property type="match status" value="1"/>
</dbReference>
<gene>
    <name evidence="10" type="ORF">JXQ802_LOCUS12732</name>
    <name evidence="9" type="ORF">PYM288_LOCUS3879</name>
</gene>
<evidence type="ECO:0000256" key="4">
    <source>
        <dbReference type="ARBA" id="ARBA00023157"/>
    </source>
</evidence>
<feature type="chain" id="PRO_5035600284" description="Peptidase S1 domain-containing protein" evidence="7">
    <location>
        <begin position="20"/>
        <end position="317"/>
    </location>
</feature>
<dbReference type="InterPro" id="IPR043504">
    <property type="entry name" value="Peptidase_S1_PA_chymotrypsin"/>
</dbReference>
<accession>A0A814EPJ6</accession>
<keyword evidence="1 5" id="KW-0645">Protease</keyword>
<keyword evidence="6" id="KW-1133">Transmembrane helix</keyword>
<evidence type="ECO:0000256" key="5">
    <source>
        <dbReference type="RuleBase" id="RU363034"/>
    </source>
</evidence>
<dbReference type="PRINTS" id="PR00722">
    <property type="entry name" value="CHYMOTRYPSIN"/>
</dbReference>
<dbReference type="Gene3D" id="2.40.10.10">
    <property type="entry name" value="Trypsin-like serine proteases"/>
    <property type="match status" value="1"/>
</dbReference>
<keyword evidence="4" id="KW-1015">Disulfide bond</keyword>
<evidence type="ECO:0000256" key="7">
    <source>
        <dbReference type="SAM" id="SignalP"/>
    </source>
</evidence>
<keyword evidence="6" id="KW-0472">Membrane</keyword>
<dbReference type="InterPro" id="IPR001254">
    <property type="entry name" value="Trypsin_dom"/>
</dbReference>
<dbReference type="InterPro" id="IPR001314">
    <property type="entry name" value="Peptidase_S1A"/>
</dbReference>